<evidence type="ECO:0000259" key="1">
    <source>
        <dbReference type="Pfam" id="PF07727"/>
    </source>
</evidence>
<keyword evidence="2" id="KW-0675">Receptor</keyword>
<reference evidence="2 3" key="1">
    <citation type="submission" date="2019-08" db="EMBL/GenBank/DDBJ databases">
        <title>Draft genome sequences of two oriental melons (Cucumis melo L. var makuwa).</title>
        <authorList>
            <person name="Kwon S.-Y."/>
        </authorList>
    </citation>
    <scope>NUCLEOTIDE SEQUENCE [LARGE SCALE GENOMIC DNA]</scope>
    <source>
        <strain evidence="3">cv. Chang Bougi</strain>
        <tissue evidence="2">Leaf</tissue>
    </source>
</reference>
<accession>A0A5D3BDF7</accession>
<dbReference type="SUPFAM" id="SSF56672">
    <property type="entry name" value="DNA/RNA polymerases"/>
    <property type="match status" value="1"/>
</dbReference>
<evidence type="ECO:0000313" key="2">
    <source>
        <dbReference type="EMBL" id="TYJ96248.1"/>
    </source>
</evidence>
<dbReference type="InterPro" id="IPR013103">
    <property type="entry name" value="RVT_2"/>
</dbReference>
<dbReference type="Proteomes" id="UP000321947">
    <property type="component" value="Unassembled WGS sequence"/>
</dbReference>
<comment type="caution">
    <text evidence="2">The sequence shown here is derived from an EMBL/GenBank/DDBJ whole genome shotgun (WGS) entry which is preliminary data.</text>
</comment>
<proteinExistence type="predicted"/>
<dbReference type="PANTHER" id="PTHR11439:SF463">
    <property type="entry name" value="REVERSE TRANSCRIPTASE TY1_COPIA-TYPE DOMAIN-CONTAINING PROTEIN"/>
    <property type="match status" value="1"/>
</dbReference>
<name>A0A5D3BDF7_CUCMM</name>
<keyword evidence="2" id="KW-0808">Transferase</keyword>
<dbReference type="PANTHER" id="PTHR11439">
    <property type="entry name" value="GAG-POL-RELATED RETROTRANSPOSON"/>
    <property type="match status" value="1"/>
</dbReference>
<keyword evidence="2" id="KW-0418">Kinase</keyword>
<dbReference type="InterPro" id="IPR043502">
    <property type="entry name" value="DNA/RNA_pol_sf"/>
</dbReference>
<dbReference type="GO" id="GO:0016301">
    <property type="term" value="F:kinase activity"/>
    <property type="evidence" value="ECO:0007669"/>
    <property type="project" value="UniProtKB-KW"/>
</dbReference>
<dbReference type="EMBL" id="SSTD01019745">
    <property type="protein sequence ID" value="TYJ96248.1"/>
    <property type="molecule type" value="Genomic_DNA"/>
</dbReference>
<protein>
    <submittedName>
        <fullName evidence="2">Cysteine-rich RLK (Receptor-like protein kinase) 8</fullName>
    </submittedName>
</protein>
<gene>
    <name evidence="2" type="ORF">E5676_scaffold78209G00380</name>
</gene>
<feature type="domain" description="Reverse transcriptase Ty1/copia-type" evidence="1">
    <location>
        <begin position="7"/>
        <end position="77"/>
    </location>
</feature>
<dbReference type="AlphaFoldDB" id="A0A5D3BDF7"/>
<sequence>MEHLTNTRLVAKGFTQTYGVDYSETFSPIAKLNTVRVLSVAVNIDWSLYQLDVKNAFWNGDLVEEVYMSPPPGFEAQFGQQSQGYSQGHSDHTLFTKVFETGKIGVLIVYVDDIVLSGDDNSEINQLKQRMRNSDDQVQVDKEQYQRLVGKLIYLSHTCPDISFAVSAISQFMHAPYEEHMKAVKRILRYLKTTPGKGLMFRKTDKKTIEAYTDSGWVGSIVDRKSTSGCCTFVWENLVTWRNKKQSVVVGAVLRPNIDL</sequence>
<dbReference type="Pfam" id="PF07727">
    <property type="entry name" value="RVT_2"/>
    <property type="match status" value="1"/>
</dbReference>
<organism evidence="2 3">
    <name type="scientific">Cucumis melo var. makuwa</name>
    <name type="common">Oriental melon</name>
    <dbReference type="NCBI Taxonomy" id="1194695"/>
    <lineage>
        <taxon>Eukaryota</taxon>
        <taxon>Viridiplantae</taxon>
        <taxon>Streptophyta</taxon>
        <taxon>Embryophyta</taxon>
        <taxon>Tracheophyta</taxon>
        <taxon>Spermatophyta</taxon>
        <taxon>Magnoliopsida</taxon>
        <taxon>eudicotyledons</taxon>
        <taxon>Gunneridae</taxon>
        <taxon>Pentapetalae</taxon>
        <taxon>rosids</taxon>
        <taxon>fabids</taxon>
        <taxon>Cucurbitales</taxon>
        <taxon>Cucurbitaceae</taxon>
        <taxon>Benincaseae</taxon>
        <taxon>Cucumis</taxon>
    </lineage>
</organism>
<evidence type="ECO:0000313" key="3">
    <source>
        <dbReference type="Proteomes" id="UP000321947"/>
    </source>
</evidence>